<dbReference type="Proteomes" id="UP001328107">
    <property type="component" value="Unassembled WGS sequence"/>
</dbReference>
<accession>A0AAN4Z9R4</accession>
<sequence length="113" mass="11855">MSSPRFFLCLLLSTIAQSVVFANAIRQKRDEGLYKPIFGAVAGPVDDVIGTVGGVYGQFPALAWLETLLSKISFEDILEANGETIDDIMTPILGTVIKPKGTGAPAATTAPSA</sequence>
<gene>
    <name evidence="2" type="ORF">PMAYCL1PPCAC_04738</name>
</gene>
<evidence type="ECO:0000313" key="2">
    <source>
        <dbReference type="EMBL" id="GMR34543.1"/>
    </source>
</evidence>
<name>A0AAN4Z9R4_9BILA</name>
<reference evidence="3" key="1">
    <citation type="submission" date="2022-10" db="EMBL/GenBank/DDBJ databases">
        <title>Genome assembly of Pristionchus species.</title>
        <authorList>
            <person name="Yoshida K."/>
            <person name="Sommer R.J."/>
        </authorList>
    </citation>
    <scope>NUCLEOTIDE SEQUENCE [LARGE SCALE GENOMIC DNA]</scope>
    <source>
        <strain evidence="3">RS5460</strain>
    </source>
</reference>
<feature type="signal peptide" evidence="1">
    <location>
        <begin position="1"/>
        <end position="22"/>
    </location>
</feature>
<protein>
    <submittedName>
        <fullName evidence="2">Uncharacterized protein</fullName>
    </submittedName>
</protein>
<organism evidence="2 3">
    <name type="scientific">Pristionchus mayeri</name>
    <dbReference type="NCBI Taxonomy" id="1317129"/>
    <lineage>
        <taxon>Eukaryota</taxon>
        <taxon>Metazoa</taxon>
        <taxon>Ecdysozoa</taxon>
        <taxon>Nematoda</taxon>
        <taxon>Chromadorea</taxon>
        <taxon>Rhabditida</taxon>
        <taxon>Rhabditina</taxon>
        <taxon>Diplogasteromorpha</taxon>
        <taxon>Diplogasteroidea</taxon>
        <taxon>Neodiplogasteridae</taxon>
        <taxon>Pristionchus</taxon>
    </lineage>
</organism>
<evidence type="ECO:0000313" key="3">
    <source>
        <dbReference type="Proteomes" id="UP001328107"/>
    </source>
</evidence>
<keyword evidence="1" id="KW-0732">Signal</keyword>
<feature type="chain" id="PRO_5043020369" evidence="1">
    <location>
        <begin position="23"/>
        <end position="113"/>
    </location>
</feature>
<proteinExistence type="predicted"/>
<keyword evidence="3" id="KW-1185">Reference proteome</keyword>
<comment type="caution">
    <text evidence="2">The sequence shown here is derived from an EMBL/GenBank/DDBJ whole genome shotgun (WGS) entry which is preliminary data.</text>
</comment>
<evidence type="ECO:0000256" key="1">
    <source>
        <dbReference type="SAM" id="SignalP"/>
    </source>
</evidence>
<dbReference type="EMBL" id="BTRK01000002">
    <property type="protein sequence ID" value="GMR34543.1"/>
    <property type="molecule type" value="Genomic_DNA"/>
</dbReference>
<dbReference type="AlphaFoldDB" id="A0AAN4Z9R4"/>